<dbReference type="InterPro" id="IPR043129">
    <property type="entry name" value="ATPase_NBD"/>
</dbReference>
<dbReference type="SUPFAM" id="SSF109604">
    <property type="entry name" value="HD-domain/PDEase-like"/>
    <property type="match status" value="1"/>
</dbReference>
<keyword evidence="5" id="KW-1185">Reference proteome</keyword>
<dbReference type="InterPro" id="IPR050273">
    <property type="entry name" value="GppA/Ppx_hydrolase"/>
</dbReference>
<dbReference type="Gene3D" id="3.30.420.150">
    <property type="entry name" value="Exopolyphosphatase. Domain 2"/>
    <property type="match status" value="1"/>
</dbReference>
<evidence type="ECO:0000256" key="1">
    <source>
        <dbReference type="ARBA" id="ARBA00007125"/>
    </source>
</evidence>
<dbReference type="STRING" id="349095.SAMN05660299_00567"/>
<feature type="domain" description="Ppx/GppA phosphatase N-terminal" evidence="2">
    <location>
        <begin position="32"/>
        <end position="294"/>
    </location>
</feature>
<dbReference type="SUPFAM" id="SSF53067">
    <property type="entry name" value="Actin-like ATPase domain"/>
    <property type="match status" value="2"/>
</dbReference>
<gene>
    <name evidence="4" type="ORF">SAMN05660299_00567</name>
</gene>
<dbReference type="Pfam" id="PF02541">
    <property type="entry name" value="Ppx-GppA"/>
    <property type="match status" value="1"/>
</dbReference>
<dbReference type="RefSeq" id="WP_091647979.1">
    <property type="nucleotide sequence ID" value="NZ_FNHQ01000004.1"/>
</dbReference>
<organism evidence="4 5">
    <name type="scientific">Megasphaera paucivorans</name>
    <dbReference type="NCBI Taxonomy" id="349095"/>
    <lineage>
        <taxon>Bacteria</taxon>
        <taxon>Bacillati</taxon>
        <taxon>Bacillota</taxon>
        <taxon>Negativicutes</taxon>
        <taxon>Veillonellales</taxon>
        <taxon>Veillonellaceae</taxon>
        <taxon>Megasphaera</taxon>
    </lineage>
</organism>
<accession>A0A1G9RYM9</accession>
<dbReference type="InterPro" id="IPR048950">
    <property type="entry name" value="Ppx_GppA_C"/>
</dbReference>
<sequence length="514" mass="59082">MSSGMKYLFGIIHIGSARMTLRIISGTSMDDMEVIDNVTHEVDYGEEVFQTRRISFRSLNSMCRILSGFHQLLKDYGVADVKVLATTSVREAENTLNVIDQIYIRTGFHVDVLDMTKEIYYKFFGLYYSVQKHHIDFAGEAVLLMDITSGGLGLTGWQNGKLLFQQNVHIGALRILENFDKKQRCEITFPTAVREYIHSTLSPLWVSVKKHHVKYVILSGIEANLIGNLMGEKMRNGICLIKPHEFFAFVDSFCGVTPFKLMQRFHLSENRANIIMPTILLYYELFRVIDVDVILLMGITFTQGYSMFYIADRENDLYLRKQRMLLLDLTRTIASKYVSDQTHSSRIEQFAAILFHSLYKQIGLPHNTGYLLRLAAILHETGKFINMRGHNRYTYELIMATDIFGITDEEKEIVANIDYYSYKGTPSNEDVNYRSLNPKQKIILIKLVTIFRLADALDAGHNGKINRITAEIRERNVVVKYVSDFDISLERWTFKKAVPGFEEVFGLTPILVKG</sequence>
<comment type="similarity">
    <text evidence="1">Belongs to the GppA/Ppx family.</text>
</comment>
<evidence type="ECO:0000313" key="4">
    <source>
        <dbReference type="EMBL" id="SDM28120.1"/>
    </source>
</evidence>
<dbReference type="Pfam" id="PF21447">
    <property type="entry name" value="Ppx-GppA_III"/>
    <property type="match status" value="1"/>
</dbReference>
<evidence type="ECO:0000313" key="5">
    <source>
        <dbReference type="Proteomes" id="UP000199309"/>
    </source>
</evidence>
<dbReference type="AlphaFoldDB" id="A0A1G9RYM9"/>
<name>A0A1G9RYM9_9FIRM</name>
<dbReference type="PANTHER" id="PTHR30005">
    <property type="entry name" value="EXOPOLYPHOSPHATASE"/>
    <property type="match status" value="1"/>
</dbReference>
<proteinExistence type="inferred from homology"/>
<feature type="domain" description="Ppx/GppA phosphatase C-terminal" evidence="3">
    <location>
        <begin position="332"/>
        <end position="472"/>
    </location>
</feature>
<evidence type="ECO:0000259" key="2">
    <source>
        <dbReference type="Pfam" id="PF02541"/>
    </source>
</evidence>
<reference evidence="4 5" key="1">
    <citation type="submission" date="2016-10" db="EMBL/GenBank/DDBJ databases">
        <authorList>
            <person name="de Groot N.N."/>
        </authorList>
    </citation>
    <scope>NUCLEOTIDE SEQUENCE [LARGE SCALE GENOMIC DNA]</scope>
    <source>
        <strain evidence="4 5">DSM 16981</strain>
    </source>
</reference>
<dbReference type="EMBL" id="FNHQ01000004">
    <property type="protein sequence ID" value="SDM28120.1"/>
    <property type="molecule type" value="Genomic_DNA"/>
</dbReference>
<dbReference type="OrthoDB" id="9814545at2"/>
<dbReference type="GO" id="GO:0016462">
    <property type="term" value="F:pyrophosphatase activity"/>
    <property type="evidence" value="ECO:0007669"/>
    <property type="project" value="TreeGrafter"/>
</dbReference>
<dbReference type="InterPro" id="IPR003607">
    <property type="entry name" value="HD/PDEase_dom"/>
</dbReference>
<dbReference type="InterPro" id="IPR003695">
    <property type="entry name" value="Ppx_GppA_N"/>
</dbReference>
<evidence type="ECO:0000259" key="3">
    <source>
        <dbReference type="Pfam" id="PF21447"/>
    </source>
</evidence>
<protein>
    <submittedName>
        <fullName evidence="4">Exopolyphosphatase / guanosine-5'-triphosphate,3'-diphosphate pyrophosphatase</fullName>
    </submittedName>
</protein>
<dbReference type="CDD" id="cd00077">
    <property type="entry name" value="HDc"/>
    <property type="match status" value="1"/>
</dbReference>
<dbReference type="Gene3D" id="1.10.3210.10">
    <property type="entry name" value="Hypothetical protein af1432"/>
    <property type="match status" value="1"/>
</dbReference>
<dbReference type="Proteomes" id="UP000199309">
    <property type="component" value="Unassembled WGS sequence"/>
</dbReference>
<dbReference type="Gene3D" id="3.30.420.40">
    <property type="match status" value="1"/>
</dbReference>
<dbReference type="PANTHER" id="PTHR30005:SF0">
    <property type="entry name" value="RETROGRADE REGULATION PROTEIN 2"/>
    <property type="match status" value="1"/>
</dbReference>